<organism evidence="2 3">
    <name type="scientific">Prolemur simus</name>
    <name type="common">Greater bamboo lemur</name>
    <name type="synonym">Hapalemur simus</name>
    <dbReference type="NCBI Taxonomy" id="1328070"/>
    <lineage>
        <taxon>Eukaryota</taxon>
        <taxon>Metazoa</taxon>
        <taxon>Chordata</taxon>
        <taxon>Craniata</taxon>
        <taxon>Vertebrata</taxon>
        <taxon>Euteleostomi</taxon>
        <taxon>Mammalia</taxon>
        <taxon>Eutheria</taxon>
        <taxon>Euarchontoglires</taxon>
        <taxon>Primates</taxon>
        <taxon>Strepsirrhini</taxon>
        <taxon>Lemuriformes</taxon>
        <taxon>Lemuridae</taxon>
        <taxon>Prolemur</taxon>
    </lineage>
</organism>
<dbReference type="Ensembl" id="ENSPSMT00000017032.1">
    <property type="protein sequence ID" value="ENSPSMP00000014656.1"/>
    <property type="gene ID" value="ENSPSMG00000010518.1"/>
</dbReference>
<protein>
    <submittedName>
        <fullName evidence="2">Uncharacterized protein</fullName>
    </submittedName>
</protein>
<name>A0A8C8Z7K8_PROSS</name>
<reference evidence="2" key="2">
    <citation type="submission" date="2025-09" db="UniProtKB">
        <authorList>
            <consortium name="Ensembl"/>
        </authorList>
    </citation>
    <scope>IDENTIFICATION</scope>
</reference>
<feature type="signal peptide" evidence="1">
    <location>
        <begin position="1"/>
        <end position="20"/>
    </location>
</feature>
<reference evidence="2" key="1">
    <citation type="submission" date="2025-08" db="UniProtKB">
        <authorList>
            <consortium name="Ensembl"/>
        </authorList>
    </citation>
    <scope>IDENTIFICATION</scope>
</reference>
<sequence length="140" mass="14803">IERKWLLCILLTLGTANVQAHNRHDEDVIGIKDNLDDVIEEVQDSTPVTSTPLPSTKFTYKAPVPTGKVYFADSFDRGTLSGWILSEGSVSVCVCDAALALGTAPWHVLVVTAARTASAPAVTCSATGSLWNESSVSQAG</sequence>
<proteinExistence type="predicted"/>
<evidence type="ECO:0000256" key="1">
    <source>
        <dbReference type="SAM" id="SignalP"/>
    </source>
</evidence>
<evidence type="ECO:0000313" key="2">
    <source>
        <dbReference type="Ensembl" id="ENSPSMP00000014656.1"/>
    </source>
</evidence>
<accession>A0A8C8Z7K8</accession>
<dbReference type="AlphaFoldDB" id="A0A8C8Z7K8"/>
<dbReference type="Proteomes" id="UP000694414">
    <property type="component" value="Unplaced"/>
</dbReference>
<feature type="chain" id="PRO_5034745286" evidence="1">
    <location>
        <begin position="21"/>
        <end position="140"/>
    </location>
</feature>
<keyword evidence="3" id="KW-1185">Reference proteome</keyword>
<dbReference type="GeneTree" id="ENSGT01100000265183"/>
<evidence type="ECO:0000313" key="3">
    <source>
        <dbReference type="Proteomes" id="UP000694414"/>
    </source>
</evidence>
<keyword evidence="1" id="KW-0732">Signal</keyword>